<proteinExistence type="inferred from homology"/>
<evidence type="ECO:0000259" key="7">
    <source>
        <dbReference type="Pfam" id="PF15619"/>
    </source>
</evidence>
<dbReference type="PANTHER" id="PTHR16650">
    <property type="entry name" value="C21ORF13-RELATED"/>
    <property type="match status" value="1"/>
</dbReference>
<feature type="compositionally biased region" description="Basic and acidic residues" evidence="6">
    <location>
        <begin position="387"/>
        <end position="403"/>
    </location>
</feature>
<evidence type="ECO:0000313" key="8">
    <source>
        <dbReference type="EMBL" id="NWR88214.1"/>
    </source>
</evidence>
<feature type="domain" description="Lebercilin" evidence="7">
    <location>
        <begin position="34"/>
        <end position="225"/>
    </location>
</feature>
<reference evidence="8 9" key="1">
    <citation type="submission" date="2019-09" db="EMBL/GenBank/DDBJ databases">
        <title>Bird 10,000 Genomes (B10K) Project - Family phase.</title>
        <authorList>
            <person name="Zhang G."/>
        </authorList>
    </citation>
    <scope>NUCLEOTIDE SEQUENCE [LARGE SCALE GENOMIC DNA]</scope>
    <source>
        <strain evidence="8">B10K-DU-003-06</strain>
    </source>
</reference>
<comment type="caution">
    <text evidence="8">The sequence shown here is derived from an EMBL/GenBank/DDBJ whole genome shotgun (WGS) entry which is preliminary data.</text>
</comment>
<feature type="region of interest" description="Disordered" evidence="6">
    <location>
        <begin position="276"/>
        <end position="322"/>
    </location>
</feature>
<dbReference type="InterPro" id="IPR026188">
    <property type="entry name" value="Lebercilin-like"/>
</dbReference>
<feature type="region of interest" description="Disordered" evidence="6">
    <location>
        <begin position="361"/>
        <end position="483"/>
    </location>
</feature>
<accession>A0A7K5AY42</accession>
<feature type="non-terminal residue" evidence="8">
    <location>
        <position position="1"/>
    </location>
</feature>
<evidence type="ECO:0000256" key="4">
    <source>
        <dbReference type="ARBA" id="ARBA00041402"/>
    </source>
</evidence>
<feature type="compositionally biased region" description="Basic and acidic residues" evidence="6">
    <location>
        <begin position="285"/>
        <end position="298"/>
    </location>
</feature>
<dbReference type="GO" id="GO:0005930">
    <property type="term" value="C:axoneme"/>
    <property type="evidence" value="ECO:0007669"/>
    <property type="project" value="TreeGrafter"/>
</dbReference>
<protein>
    <recommendedName>
        <fullName evidence="3">Lebercilin-like protein</fullName>
    </recommendedName>
    <alternativeName>
        <fullName evidence="4">Leber congenital amaurosis 5-like protein</fullName>
    </alternativeName>
</protein>
<feature type="region of interest" description="Disordered" evidence="6">
    <location>
        <begin position="497"/>
        <end position="520"/>
    </location>
</feature>
<evidence type="ECO:0000256" key="1">
    <source>
        <dbReference type="ARBA" id="ARBA00010229"/>
    </source>
</evidence>
<comment type="similarity">
    <text evidence="1">Belongs to the LCA5 family.</text>
</comment>
<feature type="coiled-coil region" evidence="5">
    <location>
        <begin position="45"/>
        <end position="89"/>
    </location>
</feature>
<dbReference type="EMBL" id="VYZD01000246">
    <property type="protein sequence ID" value="NWR88214.1"/>
    <property type="molecule type" value="Genomic_DNA"/>
</dbReference>
<feature type="compositionally biased region" description="Basic and acidic residues" evidence="6">
    <location>
        <begin position="463"/>
        <end position="476"/>
    </location>
</feature>
<feature type="compositionally biased region" description="Polar residues" evidence="6">
    <location>
        <begin position="406"/>
        <end position="421"/>
    </location>
</feature>
<evidence type="ECO:0000256" key="6">
    <source>
        <dbReference type="SAM" id="MobiDB-lite"/>
    </source>
</evidence>
<evidence type="ECO:0000313" key="9">
    <source>
        <dbReference type="Proteomes" id="UP000529852"/>
    </source>
</evidence>
<dbReference type="Proteomes" id="UP000529852">
    <property type="component" value="Unassembled WGS sequence"/>
</dbReference>
<gene>
    <name evidence="8" type="primary">Lca5l</name>
    <name evidence="8" type="ORF">FURFIG_R03956</name>
</gene>
<dbReference type="InterPro" id="IPR028933">
    <property type="entry name" value="Lebercilin_dom"/>
</dbReference>
<evidence type="ECO:0000256" key="2">
    <source>
        <dbReference type="ARBA" id="ARBA00023054"/>
    </source>
</evidence>
<dbReference type="Pfam" id="PF15619">
    <property type="entry name" value="Lebercilin"/>
    <property type="match status" value="1"/>
</dbReference>
<feature type="non-terminal residue" evidence="8">
    <location>
        <position position="520"/>
    </location>
</feature>
<evidence type="ECO:0000256" key="3">
    <source>
        <dbReference type="ARBA" id="ARBA00041189"/>
    </source>
</evidence>
<organism evidence="8 9">
    <name type="scientific">Furnarius figulus</name>
    <dbReference type="NCBI Taxonomy" id="463165"/>
    <lineage>
        <taxon>Eukaryota</taxon>
        <taxon>Metazoa</taxon>
        <taxon>Chordata</taxon>
        <taxon>Craniata</taxon>
        <taxon>Vertebrata</taxon>
        <taxon>Euteleostomi</taxon>
        <taxon>Archelosauria</taxon>
        <taxon>Archosauria</taxon>
        <taxon>Dinosauria</taxon>
        <taxon>Saurischia</taxon>
        <taxon>Theropoda</taxon>
        <taxon>Coelurosauria</taxon>
        <taxon>Aves</taxon>
        <taxon>Neognathae</taxon>
        <taxon>Neoaves</taxon>
        <taxon>Telluraves</taxon>
        <taxon>Australaves</taxon>
        <taxon>Passeriformes</taxon>
        <taxon>Furnariidae</taxon>
        <taxon>Furnarius</taxon>
    </lineage>
</organism>
<keyword evidence="9" id="KW-1185">Reference proteome</keyword>
<feature type="coiled-coil region" evidence="5">
    <location>
        <begin position="151"/>
        <end position="224"/>
    </location>
</feature>
<dbReference type="PANTHER" id="PTHR16650:SF9">
    <property type="entry name" value="LEBERCILIN-LIKE PROTEIN"/>
    <property type="match status" value="1"/>
</dbReference>
<keyword evidence="2 5" id="KW-0175">Coiled coil</keyword>
<sequence>NAGGKTFSAMKTSQHCSRLTLQSTATSHDRNAMAQQVASARIHNIKELKNKIFDVQRKIEAVSLENHTLRQLQQRQVKAIERYKSSESNFQGILARHYDEVRDLRNLLRMSKESEMNTSRKVRRVEAKLLKAKDALQTLLLLSEDKGLAGREELNDRLSILTQKLEGEDERIKSLEMQLKLNHNINSRQLASENKKMLEAEIVTKNLKKEINSLHQKIKEIDRQLYRKNIYSNRIPKDLKDNSDLVPQEQSLSVNRIVQVDKESFKTLLLSQHQDTEKSPIQLIKGEKGEEAAAKEANSDAQGRTENQSAKKILMPETSNRAHREYLREGRVLIEEHTFSEFMKEKEKETEMLKKQLQNLMKTEQSPQSDGAKHNNHNGDAVEELEREEKPKEVQTSSEKGRSEGATPNKTPTRSEATENLHQGLLQLGPKGRAGRPSQAGQGCSGTAASREKNSFGQYEPSFGKDTRLGQKDRATGEGGSAHVAFAGRKKQLMEELVGAGAAQRDSPSSSNVTGMKREV</sequence>
<feature type="compositionally biased region" description="Polar residues" evidence="6">
    <location>
        <begin position="439"/>
        <end position="448"/>
    </location>
</feature>
<name>A0A7K5AY42_9FURN</name>
<dbReference type="GO" id="GO:0042073">
    <property type="term" value="P:intraciliary transport"/>
    <property type="evidence" value="ECO:0007669"/>
    <property type="project" value="TreeGrafter"/>
</dbReference>
<feature type="compositionally biased region" description="Polar residues" evidence="6">
    <location>
        <begin position="299"/>
        <end position="310"/>
    </location>
</feature>
<evidence type="ECO:0000256" key="5">
    <source>
        <dbReference type="SAM" id="Coils"/>
    </source>
</evidence>
<dbReference type="AlphaFoldDB" id="A0A7K5AY42"/>